<comment type="caution">
    <text evidence="3">The sequence shown here is derived from an EMBL/GenBank/DDBJ whole genome shotgun (WGS) entry which is preliminary data.</text>
</comment>
<dbReference type="Proteomes" id="UP000230233">
    <property type="component" value="Chromosome X"/>
</dbReference>
<dbReference type="EMBL" id="PDUG01000006">
    <property type="protein sequence ID" value="PIC20337.1"/>
    <property type="molecule type" value="Genomic_DNA"/>
</dbReference>
<name>A0A2G5SZ70_9PELO</name>
<evidence type="ECO:0000256" key="2">
    <source>
        <dbReference type="SAM" id="SignalP"/>
    </source>
</evidence>
<sequence length="142" mass="15918">MSLPLLAIMVLLVAPATSNILMPHSFFATRSDIMLEDPSGQAESVNASPIRINSGSNEDISNDKNDNNFQTEHARNCFFTPVQCMLPLTDSHKDVQSLHGVYSPTATHVRRSVDTMLTSPWGYTDLIKRGGDNRFYQWLSRF</sequence>
<accession>A0A2G5SZ70</accession>
<keyword evidence="2" id="KW-0732">Signal</keyword>
<dbReference type="OrthoDB" id="5781340at2759"/>
<organism evidence="3 4">
    <name type="scientific">Caenorhabditis nigoni</name>
    <dbReference type="NCBI Taxonomy" id="1611254"/>
    <lineage>
        <taxon>Eukaryota</taxon>
        <taxon>Metazoa</taxon>
        <taxon>Ecdysozoa</taxon>
        <taxon>Nematoda</taxon>
        <taxon>Chromadorea</taxon>
        <taxon>Rhabditida</taxon>
        <taxon>Rhabditina</taxon>
        <taxon>Rhabditomorpha</taxon>
        <taxon>Rhabditoidea</taxon>
        <taxon>Rhabditidae</taxon>
        <taxon>Peloderinae</taxon>
        <taxon>Caenorhabditis</taxon>
    </lineage>
</organism>
<feature type="region of interest" description="Disordered" evidence="1">
    <location>
        <begin position="38"/>
        <end position="67"/>
    </location>
</feature>
<reference evidence="4" key="1">
    <citation type="submission" date="2017-10" db="EMBL/GenBank/DDBJ databases">
        <title>Rapid genome shrinkage in a self-fertile nematode reveals novel sperm competition proteins.</title>
        <authorList>
            <person name="Yin D."/>
            <person name="Schwarz E.M."/>
            <person name="Thomas C.G."/>
            <person name="Felde R.L."/>
            <person name="Korf I.F."/>
            <person name="Cutter A.D."/>
            <person name="Schartner C.M."/>
            <person name="Ralston E.J."/>
            <person name="Meyer B.J."/>
            <person name="Haag E.S."/>
        </authorList>
    </citation>
    <scope>NUCLEOTIDE SEQUENCE [LARGE SCALE GENOMIC DNA]</scope>
    <source>
        <strain evidence="4">JU1422</strain>
    </source>
</reference>
<proteinExistence type="predicted"/>
<feature type="signal peptide" evidence="2">
    <location>
        <begin position="1"/>
        <end position="18"/>
    </location>
</feature>
<keyword evidence="4" id="KW-1185">Reference proteome</keyword>
<gene>
    <name evidence="3" type="primary">Cni-K02A6.2</name>
    <name evidence="3" type="synonym">Cnig_chr_X.g25572</name>
    <name evidence="3" type="ORF">B9Z55_025572</name>
</gene>
<protein>
    <submittedName>
        <fullName evidence="3">Uncharacterized protein</fullName>
    </submittedName>
</protein>
<evidence type="ECO:0000313" key="3">
    <source>
        <dbReference type="EMBL" id="PIC20337.1"/>
    </source>
</evidence>
<evidence type="ECO:0000256" key="1">
    <source>
        <dbReference type="SAM" id="MobiDB-lite"/>
    </source>
</evidence>
<feature type="compositionally biased region" description="Polar residues" evidence="1">
    <location>
        <begin position="41"/>
        <end position="59"/>
    </location>
</feature>
<feature type="chain" id="PRO_5013774657" evidence="2">
    <location>
        <begin position="19"/>
        <end position="142"/>
    </location>
</feature>
<evidence type="ECO:0000313" key="4">
    <source>
        <dbReference type="Proteomes" id="UP000230233"/>
    </source>
</evidence>
<dbReference type="AlphaFoldDB" id="A0A2G5SZ70"/>
<dbReference type="STRING" id="1611254.A0A2G5SZ70"/>